<evidence type="ECO:0000256" key="1">
    <source>
        <dbReference type="SAM" id="MobiDB-lite"/>
    </source>
</evidence>
<accession>W2RZU8</accession>
<evidence type="ECO:0000313" key="3">
    <source>
        <dbReference type="EMBL" id="ETN41947.1"/>
    </source>
</evidence>
<feature type="compositionally biased region" description="Acidic residues" evidence="1">
    <location>
        <begin position="244"/>
        <end position="264"/>
    </location>
</feature>
<dbReference type="GeneID" id="19971225"/>
<feature type="compositionally biased region" description="Low complexity" evidence="1">
    <location>
        <begin position="159"/>
        <end position="169"/>
    </location>
</feature>
<reference evidence="3 4" key="1">
    <citation type="submission" date="2013-03" db="EMBL/GenBank/DDBJ databases">
        <title>The Genome Sequence of Phialophora europaea CBS 101466.</title>
        <authorList>
            <consortium name="The Broad Institute Genomics Platform"/>
            <person name="Cuomo C."/>
            <person name="de Hoog S."/>
            <person name="Gorbushina A."/>
            <person name="Walker B."/>
            <person name="Young S.K."/>
            <person name="Zeng Q."/>
            <person name="Gargeya S."/>
            <person name="Fitzgerald M."/>
            <person name="Haas B."/>
            <person name="Abouelleil A."/>
            <person name="Allen A.W."/>
            <person name="Alvarado L."/>
            <person name="Arachchi H.M."/>
            <person name="Berlin A.M."/>
            <person name="Chapman S.B."/>
            <person name="Gainer-Dewar J."/>
            <person name="Goldberg J."/>
            <person name="Griggs A."/>
            <person name="Gujja S."/>
            <person name="Hansen M."/>
            <person name="Howarth C."/>
            <person name="Imamovic A."/>
            <person name="Ireland A."/>
            <person name="Larimer J."/>
            <person name="McCowan C."/>
            <person name="Murphy C."/>
            <person name="Pearson M."/>
            <person name="Poon T.W."/>
            <person name="Priest M."/>
            <person name="Roberts A."/>
            <person name="Saif S."/>
            <person name="Shea T."/>
            <person name="Sisk P."/>
            <person name="Sykes S."/>
            <person name="Wortman J."/>
            <person name="Nusbaum C."/>
            <person name="Birren B."/>
        </authorList>
    </citation>
    <scope>NUCLEOTIDE SEQUENCE [LARGE SCALE GENOMIC DNA]</scope>
    <source>
        <strain evidence="3 4">CBS 101466</strain>
    </source>
</reference>
<dbReference type="EMBL" id="KB822719">
    <property type="protein sequence ID" value="ETN41947.1"/>
    <property type="molecule type" value="Genomic_DNA"/>
</dbReference>
<feature type="compositionally biased region" description="Polar residues" evidence="1">
    <location>
        <begin position="178"/>
        <end position="187"/>
    </location>
</feature>
<protein>
    <recommendedName>
        <fullName evidence="2">UspA domain-containing protein</fullName>
    </recommendedName>
</protein>
<dbReference type="SUPFAM" id="SSF52402">
    <property type="entry name" value="Adenine nucleotide alpha hydrolases-like"/>
    <property type="match status" value="1"/>
</dbReference>
<dbReference type="InterPro" id="IPR006015">
    <property type="entry name" value="Universal_stress_UspA"/>
</dbReference>
<dbReference type="PANTHER" id="PTHR46100:SF4">
    <property type="entry name" value="USPA DOMAIN-CONTAINING PROTEIN"/>
    <property type="match status" value="1"/>
</dbReference>
<name>W2RZU8_CYPE1</name>
<dbReference type="VEuPathDB" id="FungiDB:HMPREF1541_03886"/>
<feature type="compositionally biased region" description="Low complexity" evidence="1">
    <location>
        <begin position="280"/>
        <end position="304"/>
    </location>
</feature>
<keyword evidence="4" id="KW-1185">Reference proteome</keyword>
<dbReference type="OrthoDB" id="992776at2759"/>
<dbReference type="RefSeq" id="XP_008716456.1">
    <property type="nucleotide sequence ID" value="XM_008718234.1"/>
</dbReference>
<dbReference type="PRINTS" id="PR01438">
    <property type="entry name" value="UNVRSLSTRESS"/>
</dbReference>
<evidence type="ECO:0000313" key="4">
    <source>
        <dbReference type="Proteomes" id="UP000030752"/>
    </source>
</evidence>
<sequence length="629" mass="67655">MARHSSIPMSLEQSLDEDYVETLAMLDETRTDSPSRRKTSRSGQSPTSPGMLDVDSPTPRHGSIAGIGVGVTSPRQQDKKPKLDPADPSTWTRRHTGSKPSSPTLTKSQPAVTRLGDKASADDTEGYVGLPREETSSPQTTTHRAMSDSGPARPRDSPRSGALAAALSGELERLQVASPESSDQNLQKAAARSRSPSGRVHKSPVVENPAGLSPGNQTTQHRPSNSFSTIGSGSDADQVKDDPVGDELVVDESSDEEPSTDSEDDSRGRERGRKAEPSEEVTSPPSTTEATPTSPEPSISITSPEGEKMAEPPSAPLATDNGPQDRRASISTLGSTDGDENDIAKAKTLGLSISPLDTKVPDRHVRMIIRGDWTKFHKQAEAGERSVRTYLACSDLSNEANYALEWTVGTILRDGDTLLCMYSIEDEHAGEVTSDNKVTEAEKEQLHQEGAQAGKDAMDVMEGLTRQTTNQDSPSTSKFVPATEAKSATGSVDSRNVGKKELERLKAIDEISQTFLKLVRKTSLQVRCMIEVIHCKSPKHLILGAIDELEPTLAVVGTRGRSSLKGVLLGSFSNYLVTKSSVPVMVARRKLKKPRSSVRVSSNKIRLSNNLTASSIPGKRRSLTQARID</sequence>
<feature type="compositionally biased region" description="Polar residues" evidence="1">
    <location>
        <begin position="98"/>
        <end position="111"/>
    </location>
</feature>
<feature type="domain" description="UspA" evidence="2">
    <location>
        <begin position="391"/>
        <end position="588"/>
    </location>
</feature>
<feature type="region of interest" description="Disordered" evidence="1">
    <location>
        <begin position="431"/>
        <end position="453"/>
    </location>
</feature>
<feature type="region of interest" description="Disordered" evidence="1">
    <location>
        <begin position="1"/>
        <end position="341"/>
    </location>
</feature>
<proteinExistence type="predicted"/>
<dbReference type="eggNOG" id="ENOG502QRPI">
    <property type="taxonomic scope" value="Eukaryota"/>
</dbReference>
<feature type="compositionally biased region" description="Basic and acidic residues" evidence="1">
    <location>
        <begin position="437"/>
        <end position="447"/>
    </location>
</feature>
<feature type="compositionally biased region" description="Basic and acidic residues" evidence="1">
    <location>
        <begin position="76"/>
        <end position="85"/>
    </location>
</feature>
<dbReference type="AlphaFoldDB" id="W2RZU8"/>
<feature type="compositionally biased region" description="Basic and acidic residues" evidence="1">
    <location>
        <begin position="265"/>
        <end position="277"/>
    </location>
</feature>
<dbReference type="InParanoid" id="W2RZU8"/>
<feature type="compositionally biased region" description="Polar residues" evidence="1">
    <location>
        <begin position="466"/>
        <end position="478"/>
    </location>
</feature>
<dbReference type="STRING" id="1220924.W2RZU8"/>
<evidence type="ECO:0000259" key="2">
    <source>
        <dbReference type="Pfam" id="PF00582"/>
    </source>
</evidence>
<feature type="compositionally biased region" description="Polar residues" evidence="1">
    <location>
        <begin position="214"/>
        <end position="232"/>
    </location>
</feature>
<feature type="region of interest" description="Disordered" evidence="1">
    <location>
        <begin position="466"/>
        <end position="492"/>
    </location>
</feature>
<dbReference type="InterPro" id="IPR006016">
    <property type="entry name" value="UspA"/>
</dbReference>
<gene>
    <name evidence="3" type="ORF">HMPREF1541_03886</name>
</gene>
<dbReference type="InterPro" id="IPR014729">
    <property type="entry name" value="Rossmann-like_a/b/a_fold"/>
</dbReference>
<dbReference type="Proteomes" id="UP000030752">
    <property type="component" value="Unassembled WGS sequence"/>
</dbReference>
<dbReference type="Gene3D" id="3.40.50.620">
    <property type="entry name" value="HUPs"/>
    <property type="match status" value="1"/>
</dbReference>
<dbReference type="Pfam" id="PF00582">
    <property type="entry name" value="Usp"/>
    <property type="match status" value="1"/>
</dbReference>
<dbReference type="HOGENOM" id="CLU_015980_0_0_1"/>
<dbReference type="PANTHER" id="PTHR46100">
    <property type="entry name" value="IMP2'P"/>
    <property type="match status" value="1"/>
</dbReference>
<organism evidence="3 4">
    <name type="scientific">Cyphellophora europaea (strain CBS 101466)</name>
    <name type="common">Phialophora europaea</name>
    <dbReference type="NCBI Taxonomy" id="1220924"/>
    <lineage>
        <taxon>Eukaryota</taxon>
        <taxon>Fungi</taxon>
        <taxon>Dikarya</taxon>
        <taxon>Ascomycota</taxon>
        <taxon>Pezizomycotina</taxon>
        <taxon>Eurotiomycetes</taxon>
        <taxon>Chaetothyriomycetidae</taxon>
        <taxon>Chaetothyriales</taxon>
        <taxon>Cyphellophoraceae</taxon>
        <taxon>Cyphellophora</taxon>
    </lineage>
</organism>
<dbReference type="CDD" id="cd23659">
    <property type="entry name" value="USP_At3g01520-like"/>
    <property type="match status" value="1"/>
</dbReference>